<gene>
    <name evidence="2" type="ORF">GO986_17775</name>
</gene>
<accession>A0A7C9I138</accession>
<comment type="caution">
    <text evidence="2">The sequence shown here is derived from an EMBL/GenBank/DDBJ whole genome shotgun (WGS) entry which is preliminary data.</text>
</comment>
<name>A0A7C9I138_9DEIO</name>
<reference evidence="2 3" key="1">
    <citation type="submission" date="2019-12" db="EMBL/GenBank/DDBJ databases">
        <title>Deinococcus sp. HMF7620 Genome sequencing and assembly.</title>
        <authorList>
            <person name="Kang H."/>
            <person name="Kim H."/>
            <person name="Joh K."/>
        </authorList>
    </citation>
    <scope>NUCLEOTIDE SEQUENCE [LARGE SCALE GENOMIC DNA]</scope>
    <source>
        <strain evidence="2 3">HMF7620</strain>
    </source>
</reference>
<evidence type="ECO:0000313" key="2">
    <source>
        <dbReference type="EMBL" id="MVN88588.1"/>
    </source>
</evidence>
<keyword evidence="1" id="KW-0812">Transmembrane</keyword>
<dbReference type="AlphaFoldDB" id="A0A7C9I138"/>
<evidence type="ECO:0000313" key="3">
    <source>
        <dbReference type="Proteomes" id="UP000483286"/>
    </source>
</evidence>
<organism evidence="2 3">
    <name type="scientific">Deinococcus arboris</name>
    <dbReference type="NCBI Taxonomy" id="2682977"/>
    <lineage>
        <taxon>Bacteria</taxon>
        <taxon>Thermotogati</taxon>
        <taxon>Deinococcota</taxon>
        <taxon>Deinococci</taxon>
        <taxon>Deinococcales</taxon>
        <taxon>Deinococcaceae</taxon>
        <taxon>Deinococcus</taxon>
    </lineage>
</organism>
<keyword evidence="1" id="KW-0472">Membrane</keyword>
<dbReference type="EMBL" id="WQLB01000031">
    <property type="protein sequence ID" value="MVN88588.1"/>
    <property type="molecule type" value="Genomic_DNA"/>
</dbReference>
<evidence type="ECO:0000256" key="1">
    <source>
        <dbReference type="SAM" id="Phobius"/>
    </source>
</evidence>
<sequence>MTTAAPALTHARLPHRPRRFMRRLRVFARRTLRPYGEACAGLGATGVLVFPVCLVEAGRPWLAVNASLLVLSVLVCLLGLGTMPGSVEKGPVKAL</sequence>
<protein>
    <submittedName>
        <fullName evidence="2">Uncharacterized protein</fullName>
    </submittedName>
</protein>
<feature type="transmembrane region" description="Helical" evidence="1">
    <location>
        <begin position="67"/>
        <end position="87"/>
    </location>
</feature>
<dbReference type="RefSeq" id="WP_157460648.1">
    <property type="nucleotide sequence ID" value="NZ_WQLB01000031.1"/>
</dbReference>
<keyword evidence="3" id="KW-1185">Reference proteome</keyword>
<proteinExistence type="predicted"/>
<dbReference type="Proteomes" id="UP000483286">
    <property type="component" value="Unassembled WGS sequence"/>
</dbReference>
<keyword evidence="1" id="KW-1133">Transmembrane helix</keyword>